<dbReference type="InterPro" id="IPR008250">
    <property type="entry name" value="ATPase_P-typ_transduc_dom_A_sf"/>
</dbReference>
<dbReference type="PRINTS" id="PR00120">
    <property type="entry name" value="HATPASE"/>
</dbReference>
<evidence type="ECO:0000256" key="5">
    <source>
        <dbReference type="ARBA" id="ARBA00022692"/>
    </source>
</evidence>
<dbReference type="SUPFAM" id="SSF81653">
    <property type="entry name" value="Calcium ATPase, transduction domain A"/>
    <property type="match status" value="1"/>
</dbReference>
<dbReference type="Pfam" id="PF00690">
    <property type="entry name" value="Cation_ATPase_N"/>
    <property type="match status" value="1"/>
</dbReference>
<comment type="similarity">
    <text evidence="2 17">Belongs to the cation transport ATPase (P-type) (TC 3.A.3) family. Type IIB subfamily.</text>
</comment>
<keyword evidence="3 17" id="KW-0813">Transport</keyword>
<dbReference type="Gene3D" id="2.70.150.10">
    <property type="entry name" value="Calcium-transporting ATPase, cytoplasmic transduction domain A"/>
    <property type="match status" value="1"/>
</dbReference>
<accession>A0AAV0L7K5</accession>
<dbReference type="CDD" id="cd02081">
    <property type="entry name" value="P-type_ATPase_Ca_PMCA-like"/>
    <property type="match status" value="1"/>
</dbReference>
<dbReference type="EC" id="7.2.2.10" evidence="17"/>
<dbReference type="NCBIfam" id="TIGR01517">
    <property type="entry name" value="ATPase-IIB_Ca"/>
    <property type="match status" value="1"/>
</dbReference>
<dbReference type="InterPro" id="IPR006408">
    <property type="entry name" value="P-type_ATPase_IIB"/>
</dbReference>
<dbReference type="Gene3D" id="3.40.1110.10">
    <property type="entry name" value="Calcium-transporting ATPase, cytoplasmic domain N"/>
    <property type="match status" value="1"/>
</dbReference>
<feature type="transmembrane region" description="Helical" evidence="17">
    <location>
        <begin position="903"/>
        <end position="925"/>
    </location>
</feature>
<dbReference type="Pfam" id="PF13246">
    <property type="entry name" value="Cation_ATPase"/>
    <property type="match status" value="1"/>
</dbReference>
<keyword evidence="20" id="KW-1185">Reference proteome</keyword>
<keyword evidence="11" id="KW-0112">Calmodulin-binding</keyword>
<comment type="function">
    <text evidence="17">Catalyzes the hydrolysis of ATP coupled with the transport of calcium.</text>
</comment>
<keyword evidence="15 17" id="KW-0472">Membrane</keyword>
<evidence type="ECO:0000256" key="9">
    <source>
        <dbReference type="ARBA" id="ARBA00022840"/>
    </source>
</evidence>
<keyword evidence="6" id="KW-0479">Metal-binding</keyword>
<comment type="subcellular location">
    <subcellularLocation>
        <location evidence="1 17">Membrane</location>
        <topology evidence="1 17">Multi-pass membrane protein</topology>
    </subcellularLocation>
</comment>
<evidence type="ECO:0000256" key="6">
    <source>
        <dbReference type="ARBA" id="ARBA00022723"/>
    </source>
</evidence>
<keyword evidence="7 17" id="KW-0547">Nucleotide-binding</keyword>
<keyword evidence="12" id="KW-1278">Translocase</keyword>
<feature type="transmembrane region" description="Helical" evidence="17">
    <location>
        <begin position="296"/>
        <end position="317"/>
    </location>
</feature>
<dbReference type="Pfam" id="PF00689">
    <property type="entry name" value="Cation_ATPase_C"/>
    <property type="match status" value="1"/>
</dbReference>
<dbReference type="SFLD" id="SFLDF00027">
    <property type="entry name" value="p-type_atpase"/>
    <property type="match status" value="1"/>
</dbReference>
<evidence type="ECO:0000256" key="15">
    <source>
        <dbReference type="ARBA" id="ARBA00023136"/>
    </source>
</evidence>
<dbReference type="Gene3D" id="1.20.1110.10">
    <property type="entry name" value="Calcium-transporting ATPase, transmembrane domain"/>
    <property type="match status" value="1"/>
</dbReference>
<dbReference type="SFLD" id="SFLDG00002">
    <property type="entry name" value="C1.7:_P-type_atpase_like"/>
    <property type="match status" value="1"/>
</dbReference>
<dbReference type="InterPro" id="IPR023214">
    <property type="entry name" value="HAD_sf"/>
</dbReference>
<dbReference type="FunFam" id="1.20.1110.10:FF:000039">
    <property type="entry name" value="Calcium-transporting ATPase"/>
    <property type="match status" value="1"/>
</dbReference>
<dbReference type="InterPro" id="IPR004014">
    <property type="entry name" value="ATPase_P-typ_cation-transptr_N"/>
</dbReference>
<dbReference type="Gene3D" id="3.40.50.1000">
    <property type="entry name" value="HAD superfamily/HAD-like"/>
    <property type="match status" value="1"/>
</dbReference>
<dbReference type="InterPro" id="IPR001757">
    <property type="entry name" value="P_typ_ATPase"/>
</dbReference>
<keyword evidence="4 17" id="KW-0109">Calcium transport</keyword>
<evidence type="ECO:0000256" key="11">
    <source>
        <dbReference type="ARBA" id="ARBA00022860"/>
    </source>
</evidence>
<gene>
    <name evidence="19" type="ORF">LITE_LOCUS22613</name>
</gene>
<keyword evidence="14 17" id="KW-0406">Ion transport</keyword>
<dbReference type="FunFam" id="2.70.150.10:FF:000006">
    <property type="entry name" value="Calcium-transporting ATPase"/>
    <property type="match status" value="1"/>
</dbReference>
<evidence type="ECO:0000256" key="8">
    <source>
        <dbReference type="ARBA" id="ARBA00022837"/>
    </source>
</evidence>
<keyword evidence="9 17" id="KW-0067">ATP-binding</keyword>
<dbReference type="Pfam" id="PF00122">
    <property type="entry name" value="E1-E2_ATPase"/>
    <property type="match status" value="1"/>
</dbReference>
<dbReference type="GO" id="GO:0005516">
    <property type="term" value="F:calmodulin binding"/>
    <property type="evidence" value="ECO:0007669"/>
    <property type="project" value="UniProtKB-KW"/>
</dbReference>
<dbReference type="SMART" id="SM00831">
    <property type="entry name" value="Cation_ATPase_N"/>
    <property type="match status" value="1"/>
</dbReference>
<dbReference type="InterPro" id="IPR018303">
    <property type="entry name" value="ATPase_P-typ_P_site"/>
</dbReference>
<evidence type="ECO:0000256" key="12">
    <source>
        <dbReference type="ARBA" id="ARBA00022967"/>
    </source>
</evidence>
<feature type="transmembrane region" description="Helical" evidence="17">
    <location>
        <begin position="144"/>
        <end position="162"/>
    </location>
</feature>
<evidence type="ECO:0000313" key="20">
    <source>
        <dbReference type="Proteomes" id="UP001154282"/>
    </source>
</evidence>
<comment type="catalytic activity">
    <reaction evidence="16 17">
        <text>Ca(2+)(in) + ATP + H2O = Ca(2+)(out) + ADP + phosphate + H(+)</text>
        <dbReference type="Rhea" id="RHEA:18105"/>
        <dbReference type="ChEBI" id="CHEBI:15377"/>
        <dbReference type="ChEBI" id="CHEBI:15378"/>
        <dbReference type="ChEBI" id="CHEBI:29108"/>
        <dbReference type="ChEBI" id="CHEBI:30616"/>
        <dbReference type="ChEBI" id="CHEBI:43474"/>
        <dbReference type="ChEBI" id="CHEBI:456216"/>
        <dbReference type="EC" id="7.2.2.10"/>
    </reaction>
</comment>
<dbReference type="GO" id="GO:0046872">
    <property type="term" value="F:metal ion binding"/>
    <property type="evidence" value="ECO:0007669"/>
    <property type="project" value="UniProtKB-KW"/>
</dbReference>
<keyword evidence="8 17" id="KW-0106">Calcium</keyword>
<feature type="transmembrane region" description="Helical" evidence="17">
    <location>
        <begin position="937"/>
        <end position="957"/>
    </location>
</feature>
<evidence type="ECO:0000256" key="10">
    <source>
        <dbReference type="ARBA" id="ARBA00022842"/>
    </source>
</evidence>
<feature type="domain" description="Cation-transporting P-type ATPase N-terminal" evidence="18">
    <location>
        <begin position="57"/>
        <end position="131"/>
    </location>
</feature>
<dbReference type="GO" id="GO:0005886">
    <property type="term" value="C:plasma membrane"/>
    <property type="evidence" value="ECO:0007669"/>
    <property type="project" value="TreeGrafter"/>
</dbReference>
<name>A0AAV0L7K5_9ROSI</name>
<feature type="transmembrane region" description="Helical" evidence="17">
    <location>
        <begin position="110"/>
        <end position="132"/>
    </location>
</feature>
<evidence type="ECO:0000256" key="17">
    <source>
        <dbReference type="RuleBase" id="RU361146"/>
    </source>
</evidence>
<dbReference type="GO" id="GO:0005524">
    <property type="term" value="F:ATP binding"/>
    <property type="evidence" value="ECO:0007669"/>
    <property type="project" value="UniProtKB-KW"/>
</dbReference>
<evidence type="ECO:0000256" key="1">
    <source>
        <dbReference type="ARBA" id="ARBA00004141"/>
    </source>
</evidence>
<organism evidence="19 20">
    <name type="scientific">Linum tenue</name>
    <dbReference type="NCBI Taxonomy" id="586396"/>
    <lineage>
        <taxon>Eukaryota</taxon>
        <taxon>Viridiplantae</taxon>
        <taxon>Streptophyta</taxon>
        <taxon>Embryophyta</taxon>
        <taxon>Tracheophyta</taxon>
        <taxon>Spermatophyta</taxon>
        <taxon>Magnoliopsida</taxon>
        <taxon>eudicotyledons</taxon>
        <taxon>Gunneridae</taxon>
        <taxon>Pentapetalae</taxon>
        <taxon>rosids</taxon>
        <taxon>fabids</taxon>
        <taxon>Malpighiales</taxon>
        <taxon>Linaceae</taxon>
        <taxon>Linum</taxon>
    </lineage>
</organism>
<protein>
    <recommendedName>
        <fullName evidence="17">Calcium-transporting ATPase</fullName>
        <ecNumber evidence="17">7.2.2.10</ecNumber>
    </recommendedName>
</protein>
<evidence type="ECO:0000259" key="18">
    <source>
        <dbReference type="SMART" id="SM00831"/>
    </source>
</evidence>
<dbReference type="PANTHER" id="PTHR24093:SF474">
    <property type="entry name" value="CALCIUM-TRANSPORTING ATPASE 2, PLASMA MEMBRANE-TYPE"/>
    <property type="match status" value="1"/>
</dbReference>
<dbReference type="SFLD" id="SFLDS00003">
    <property type="entry name" value="Haloacid_Dehalogenase"/>
    <property type="match status" value="1"/>
</dbReference>
<evidence type="ECO:0000313" key="19">
    <source>
        <dbReference type="EMBL" id="CAI0430452.1"/>
    </source>
</evidence>
<comment type="caution">
    <text evidence="17">Lacks conserved residue(s) required for the propagation of feature annotation.</text>
</comment>
<evidence type="ECO:0000256" key="3">
    <source>
        <dbReference type="ARBA" id="ARBA00022448"/>
    </source>
</evidence>
<dbReference type="InterPro" id="IPR023298">
    <property type="entry name" value="ATPase_P-typ_TM_dom_sf"/>
</dbReference>
<evidence type="ECO:0000256" key="16">
    <source>
        <dbReference type="ARBA" id="ARBA00048694"/>
    </source>
</evidence>
<dbReference type="InterPro" id="IPR006068">
    <property type="entry name" value="ATPase_P-typ_cation-transptr_C"/>
</dbReference>
<dbReference type="Proteomes" id="UP001154282">
    <property type="component" value="Unassembled WGS sequence"/>
</dbReference>
<sequence>MDYLVVIFATHIDGYCSTGVSPSDYTVPSEVKAAGFDICADELGSIVEGHDVKKLRFHGGVSGIARKLCTSTNDGLPKDADALRRRQELFGINKFAESESRSFWVFVWEALHDMTLMILAVCAFVSLIVGIATEGWPKGAHDGLGIVASIMLVVFVTATSDYRQSLQFKDLDKEKKKISIQVTRNGFRQKMSIYDLLPGDIVHLAIGDQVPADGLFVSGFSVLIDESSLTGESEPVMVGSETPFLLSGTKVQDGSCKMLITTVGMRTQWGKLMATLSEGGDDETPLQVKLNGVATIIGKIGLFFAVITFAVLVQGLLVRKWKDGSHVDWNAEEAMEMLEYFAIAVTIVVVAVPEGLPLAVTLSLAFAMKKMMNDKALVRHLAACETMGSATTICSDKTGTLTTNHMTVVKSCICMSVHEVGNPSKFANLKSELHDSALKLLLQSIFNNTGGEVVMSKEGKREILGTPTEAAILEFGLSLGGEFQAEREAVKLVKLEPFNSTKKRMGAIVELPGEGGRMRAHSKGASEIVLASCEKVINAKGEIVALDDSSVKFLQATIDQFAGEALRTLCLAYKEVQGGFSPNDAIPESGYTCIGIVGIKDPVRPGVKESVAVCHAAGIAVRMVTGDNINTAKAIARECGILTSDGIAIEGPVFREKSQAELLELIPKIQVMARSSPLDKHTLVKHLRTTFDDVVAVTGDGTNDAPALHEADIGLAMGIAGTEVAKESADVIILDDNFSTIVTVAKWGRSVYINIQKFVQFQLTVNVVALVVNFSSACMTGSAPLTAVQLLWVNMIMDTLGALALATEPPNNELMKRAPVGRKGHFITNVMWRNILGQSFYQFLIIWKLQASGKLMFELEGPNSDLVLNTIIFNSFVFCQVFNEISSREMESINVFRGIMNNYVFVMVLGATVAFQIIIIELLGTFANTTHLTSHQWGASVLIGFIGMPIAAILKMVPV</sequence>
<dbReference type="SUPFAM" id="SSF81665">
    <property type="entry name" value="Calcium ATPase, transmembrane domain M"/>
    <property type="match status" value="1"/>
</dbReference>
<keyword evidence="10" id="KW-0460">Magnesium</keyword>
<dbReference type="AlphaFoldDB" id="A0AAV0L7K5"/>
<dbReference type="SUPFAM" id="SSF56784">
    <property type="entry name" value="HAD-like"/>
    <property type="match status" value="1"/>
</dbReference>
<keyword evidence="13 17" id="KW-1133">Transmembrane helix</keyword>
<evidence type="ECO:0000256" key="2">
    <source>
        <dbReference type="ARBA" id="ARBA00006124"/>
    </source>
</evidence>
<dbReference type="InterPro" id="IPR044492">
    <property type="entry name" value="P_typ_ATPase_HD_dom"/>
</dbReference>
<dbReference type="FunFam" id="3.40.50.1000:FF:000011">
    <property type="entry name" value="Calcium-transporting ATPase"/>
    <property type="match status" value="1"/>
</dbReference>
<evidence type="ECO:0000256" key="14">
    <source>
        <dbReference type="ARBA" id="ARBA00023065"/>
    </source>
</evidence>
<evidence type="ECO:0000256" key="13">
    <source>
        <dbReference type="ARBA" id="ARBA00022989"/>
    </source>
</evidence>
<dbReference type="InterPro" id="IPR059000">
    <property type="entry name" value="ATPase_P-type_domA"/>
</dbReference>
<dbReference type="PANTHER" id="PTHR24093">
    <property type="entry name" value="CATION TRANSPORTING ATPASE"/>
    <property type="match status" value="1"/>
</dbReference>
<dbReference type="InterPro" id="IPR036412">
    <property type="entry name" value="HAD-like_sf"/>
</dbReference>
<evidence type="ECO:0000256" key="7">
    <source>
        <dbReference type="ARBA" id="ARBA00022741"/>
    </source>
</evidence>
<feature type="transmembrane region" description="Helical" evidence="17">
    <location>
        <begin position="337"/>
        <end position="367"/>
    </location>
</feature>
<dbReference type="PRINTS" id="PR00119">
    <property type="entry name" value="CATATPASE"/>
</dbReference>
<evidence type="ECO:0000256" key="4">
    <source>
        <dbReference type="ARBA" id="ARBA00022568"/>
    </source>
</evidence>
<dbReference type="GO" id="GO:0016887">
    <property type="term" value="F:ATP hydrolysis activity"/>
    <property type="evidence" value="ECO:0007669"/>
    <property type="project" value="InterPro"/>
</dbReference>
<dbReference type="NCBIfam" id="TIGR01494">
    <property type="entry name" value="ATPase_P-type"/>
    <property type="match status" value="3"/>
</dbReference>
<dbReference type="SUPFAM" id="SSF81660">
    <property type="entry name" value="Metal cation-transporting ATPase, ATP-binding domain N"/>
    <property type="match status" value="1"/>
</dbReference>
<keyword evidence="5 17" id="KW-0812">Transmembrane</keyword>
<dbReference type="FunFam" id="3.40.1110.10:FF:000011">
    <property type="entry name" value="Calcium-transporting ATPase"/>
    <property type="match status" value="1"/>
</dbReference>
<dbReference type="PROSITE" id="PS00154">
    <property type="entry name" value="ATPASE_E1_E2"/>
    <property type="match status" value="1"/>
</dbReference>
<proteinExistence type="inferred from homology"/>
<reference evidence="19" key="1">
    <citation type="submission" date="2022-08" db="EMBL/GenBank/DDBJ databases">
        <authorList>
            <person name="Gutierrez-Valencia J."/>
        </authorList>
    </citation>
    <scope>NUCLEOTIDE SEQUENCE</scope>
</reference>
<dbReference type="GO" id="GO:0005388">
    <property type="term" value="F:P-type calcium transporter activity"/>
    <property type="evidence" value="ECO:0007669"/>
    <property type="project" value="UniProtKB-EC"/>
</dbReference>
<dbReference type="Pfam" id="PF08282">
    <property type="entry name" value="Hydrolase_3"/>
    <property type="match status" value="1"/>
</dbReference>
<dbReference type="InterPro" id="IPR023299">
    <property type="entry name" value="ATPase_P-typ_cyto_dom_N"/>
</dbReference>
<comment type="caution">
    <text evidence="19">The sequence shown here is derived from an EMBL/GenBank/DDBJ whole genome shotgun (WGS) entry which is preliminary data.</text>
</comment>
<dbReference type="EMBL" id="CAMGYJ010000006">
    <property type="protein sequence ID" value="CAI0430452.1"/>
    <property type="molecule type" value="Genomic_DNA"/>
</dbReference>